<keyword evidence="2" id="KW-1185">Reference proteome</keyword>
<name>D8PSR5_SCHCM</name>
<proteinExistence type="predicted"/>
<organism evidence="2">
    <name type="scientific">Schizophyllum commune (strain H4-8 / FGSC 9210)</name>
    <name type="common">Split gill fungus</name>
    <dbReference type="NCBI Taxonomy" id="578458"/>
    <lineage>
        <taxon>Eukaryota</taxon>
        <taxon>Fungi</taxon>
        <taxon>Dikarya</taxon>
        <taxon>Basidiomycota</taxon>
        <taxon>Agaricomycotina</taxon>
        <taxon>Agaricomycetes</taxon>
        <taxon>Agaricomycetidae</taxon>
        <taxon>Agaricales</taxon>
        <taxon>Schizophyllaceae</taxon>
        <taxon>Schizophyllum</taxon>
    </lineage>
</organism>
<protein>
    <submittedName>
        <fullName evidence="1">Uncharacterized protein</fullName>
    </submittedName>
</protein>
<dbReference type="GeneID" id="9596116"/>
<feature type="non-terminal residue" evidence="1">
    <location>
        <position position="539"/>
    </location>
</feature>
<dbReference type="Proteomes" id="UP000007431">
    <property type="component" value="Unassembled WGS sequence"/>
</dbReference>
<evidence type="ECO:0000313" key="2">
    <source>
        <dbReference type="Proteomes" id="UP000007431"/>
    </source>
</evidence>
<evidence type="ECO:0000313" key="1">
    <source>
        <dbReference type="EMBL" id="EFJ00386.1"/>
    </source>
</evidence>
<sequence>MDLTDLFTYNRAPDDHERQHLLALLSASAGDNMAAELGAVEPARRGANQARDSLRRRVPPRPAALRAKREALRVLQQIRCALSGVRRLPAEILQLIFQLTLPESRHAGLMQESPLLLLMVCRFWRDVALATPELWTSIRMVCNPYEEGPDVDPGNHARRRHEQVVRAAEQWAARSHPYPLDIYVEGEVVKHNWRTDVHSGVRQALKVMLPYVQRWRRLEIIAMAKDLQPLEDLRGMDLPTLTAFEFQERGHDPISLFYVGTYIKGAPKLSSLKTSSASCRQCVSLRCVADPRLLVDVHVRATYANNNELDVLRHAFACLQRFVNLEELSIELVRSRQGFITIPGPHTQFPVVQPARLPRLRRLMVASDDRAATVTFLDRIDAPHLAEIEYRNKRHENIRPLVSFLARSKAPVKTMRLGIKRWHKDYDECLELVPKLEHLEVTGLVPRIAKVAQRNRLAPALDWDTDLCPRLQSLKMIDVWGVDELWLWGFLRERSRRRKGQAKLQSVEVRFGVKLREDLLERISAYSQRGIDVIFSYVE</sequence>
<reference evidence="1 2" key="1">
    <citation type="journal article" date="2010" name="Nat. Biotechnol.">
        <title>Genome sequence of the model mushroom Schizophyllum commune.</title>
        <authorList>
            <person name="Ohm R.A."/>
            <person name="de Jong J.F."/>
            <person name="Lugones L.G."/>
            <person name="Aerts A."/>
            <person name="Kothe E."/>
            <person name="Stajich J.E."/>
            <person name="de Vries R.P."/>
            <person name="Record E."/>
            <person name="Levasseur A."/>
            <person name="Baker S.E."/>
            <person name="Bartholomew K.A."/>
            <person name="Coutinho P.M."/>
            <person name="Erdmann S."/>
            <person name="Fowler T.J."/>
            <person name="Gathman A.C."/>
            <person name="Lombard V."/>
            <person name="Henrissat B."/>
            <person name="Knabe N."/>
            <person name="Kuees U."/>
            <person name="Lilly W.W."/>
            <person name="Lindquist E."/>
            <person name="Lucas S."/>
            <person name="Magnuson J.K."/>
            <person name="Piumi F."/>
            <person name="Raudaskoski M."/>
            <person name="Salamov A."/>
            <person name="Schmutz J."/>
            <person name="Schwarze F.W.M.R."/>
            <person name="vanKuyk P.A."/>
            <person name="Horton J.S."/>
            <person name="Grigoriev I.V."/>
            <person name="Woesten H.A.B."/>
        </authorList>
    </citation>
    <scope>NUCLEOTIDE SEQUENCE [LARGE SCALE GENOMIC DNA]</scope>
    <source>
        <strain evidence="2">H4-8 / FGSC 9210</strain>
    </source>
</reference>
<dbReference type="KEGG" id="scm:SCHCO_02605554"/>
<dbReference type="HOGENOM" id="CLU_018544_12_0_1"/>
<dbReference type="OrthoDB" id="2912369at2759"/>
<dbReference type="VEuPathDB" id="FungiDB:SCHCODRAFT_02605554"/>
<gene>
    <name evidence="1" type="ORF">SCHCODRAFT_105839</name>
</gene>
<accession>D8PSR5</accession>
<dbReference type="OMA" id="ELRHERC"/>
<dbReference type="InParanoid" id="D8PSR5"/>
<dbReference type="AlphaFoldDB" id="D8PSR5"/>
<dbReference type="EMBL" id="GL377303">
    <property type="protein sequence ID" value="EFJ00386.1"/>
    <property type="molecule type" value="Genomic_DNA"/>
</dbReference>